<feature type="compositionally biased region" description="Gly residues" evidence="1">
    <location>
        <begin position="411"/>
        <end position="422"/>
    </location>
</feature>
<evidence type="ECO:0000256" key="1">
    <source>
        <dbReference type="SAM" id="MobiDB-lite"/>
    </source>
</evidence>
<dbReference type="EMBL" id="JASBNA010000062">
    <property type="protein sequence ID" value="KAK7679197.1"/>
    <property type="molecule type" value="Genomic_DNA"/>
</dbReference>
<proteinExistence type="predicted"/>
<feature type="region of interest" description="Disordered" evidence="1">
    <location>
        <begin position="379"/>
        <end position="434"/>
    </location>
</feature>
<dbReference type="Proteomes" id="UP001385951">
    <property type="component" value="Unassembled WGS sequence"/>
</dbReference>
<keyword evidence="3" id="KW-1185">Reference proteome</keyword>
<reference evidence="2 3" key="1">
    <citation type="submission" date="2022-09" db="EMBL/GenBank/DDBJ databases">
        <authorList>
            <person name="Palmer J.M."/>
        </authorList>
    </citation>
    <scope>NUCLEOTIDE SEQUENCE [LARGE SCALE GENOMIC DNA]</scope>
    <source>
        <strain evidence="2 3">DSM 7382</strain>
    </source>
</reference>
<protein>
    <submittedName>
        <fullName evidence="2">Uncharacterized protein</fullName>
    </submittedName>
</protein>
<organism evidence="2 3">
    <name type="scientific">Cerrena zonata</name>
    <dbReference type="NCBI Taxonomy" id="2478898"/>
    <lineage>
        <taxon>Eukaryota</taxon>
        <taxon>Fungi</taxon>
        <taxon>Dikarya</taxon>
        <taxon>Basidiomycota</taxon>
        <taxon>Agaricomycotina</taxon>
        <taxon>Agaricomycetes</taxon>
        <taxon>Polyporales</taxon>
        <taxon>Cerrenaceae</taxon>
        <taxon>Cerrena</taxon>
    </lineage>
</organism>
<evidence type="ECO:0000313" key="3">
    <source>
        <dbReference type="Proteomes" id="UP001385951"/>
    </source>
</evidence>
<accession>A0AAW0FPH6</accession>
<gene>
    <name evidence="2" type="ORF">QCA50_017775</name>
</gene>
<evidence type="ECO:0000313" key="2">
    <source>
        <dbReference type="EMBL" id="KAK7679197.1"/>
    </source>
</evidence>
<name>A0AAW0FPH6_9APHY</name>
<sequence>MSSVHTRKTASAMLQQAKKIATKRRKEKETMEKDMKNIYSQMANAAVESCIRPAVYNAYDLYNFAFEHNVATPCTPEELNLPLIWIYCMVDSAETEDDWIKRRHHKSGLSRDDFIYLSPYYPSSDSMSLDQAQFIPRRTYEVMEAVVNASNNVAIIHASLEHVSSPVNDEDAQQIRVLGWYFHQIVDFCMYACHFAWLSGTMTPTFVPFDLYEYMDLCYRANTHLGPALQKIGYQDRYEVPWSPSINLQSVQIVDRSHPLATMMFTNELHHCPFDVDNVHSWADFVAQSPDEIKTVYRHVIHYIRRSQKIVAGDIDIITECKTKFETVLDPPPPTRESLQARFMAEWLPMNPDILRVTDIYNKANAKVDALQAALQANKRKRLEKAGPSGSGSSGEHHNGTSQGAPLPAGLSGGNNDGGDGGDVGRGDGEDADSLIGGLELRATLL</sequence>
<dbReference type="AlphaFoldDB" id="A0AAW0FPH6"/>
<comment type="caution">
    <text evidence="2">The sequence shown here is derived from an EMBL/GenBank/DDBJ whole genome shotgun (WGS) entry which is preliminary data.</text>
</comment>